<dbReference type="EMBL" id="JAHKPV010000008">
    <property type="protein sequence ID" value="MBU2873858.1"/>
    <property type="molecule type" value="Genomic_DNA"/>
</dbReference>
<name>A0ABS6A6N1_9GAMM</name>
<evidence type="ECO:0000313" key="1">
    <source>
        <dbReference type="EMBL" id="MBU2873858.1"/>
    </source>
</evidence>
<dbReference type="RefSeq" id="WP_216007741.1">
    <property type="nucleotide sequence ID" value="NZ_JAHKPV010000008.1"/>
</dbReference>
<sequence>MTTSRFHKSTNGLSRLLALLGLLVMQSGCATYYSHYAMFPAENSQGEPRTVRVSWQSAEYPDWWFLSDRATPITLETQCSERVWRLFDDSHAEVGSCGGGIRACGGSKLDRLASGGRLASSNDQCMAVNVSDPQARIAAVSGRLELLVACEPASVTKGEGKDAVNIDYIRASTVPYTIYTRKTLRGSLNARPPKFDNVACDPT</sequence>
<reference evidence="1 2" key="1">
    <citation type="submission" date="2021-05" db="EMBL/GenBank/DDBJ databases">
        <title>Draft genomes of bacteria isolated from model marine particles.</title>
        <authorList>
            <person name="Datta M.S."/>
            <person name="Schwartzman J.A."/>
            <person name="Enke T.N."/>
            <person name="Saavedra J."/>
            <person name="Cermak N."/>
            <person name="Cordero O.X."/>
        </authorList>
    </citation>
    <scope>NUCLEOTIDE SEQUENCE [LARGE SCALE GENOMIC DNA]</scope>
    <source>
        <strain evidence="1 2">D2M19</strain>
    </source>
</reference>
<protein>
    <recommendedName>
        <fullName evidence="3">Lipoprotein</fullName>
    </recommendedName>
</protein>
<organism evidence="1 2">
    <name type="scientific">Marinobacter salexigens</name>
    <dbReference type="NCBI Taxonomy" id="1925763"/>
    <lineage>
        <taxon>Bacteria</taxon>
        <taxon>Pseudomonadati</taxon>
        <taxon>Pseudomonadota</taxon>
        <taxon>Gammaproteobacteria</taxon>
        <taxon>Pseudomonadales</taxon>
        <taxon>Marinobacteraceae</taxon>
        <taxon>Marinobacter</taxon>
    </lineage>
</organism>
<evidence type="ECO:0000313" key="2">
    <source>
        <dbReference type="Proteomes" id="UP000753376"/>
    </source>
</evidence>
<evidence type="ECO:0008006" key="3">
    <source>
        <dbReference type="Google" id="ProtNLM"/>
    </source>
</evidence>
<dbReference type="Proteomes" id="UP000753376">
    <property type="component" value="Unassembled WGS sequence"/>
</dbReference>
<proteinExistence type="predicted"/>
<gene>
    <name evidence="1" type="ORF">KO508_07505</name>
</gene>
<comment type="caution">
    <text evidence="1">The sequence shown here is derived from an EMBL/GenBank/DDBJ whole genome shotgun (WGS) entry which is preliminary data.</text>
</comment>
<keyword evidence="2" id="KW-1185">Reference proteome</keyword>
<accession>A0ABS6A6N1</accession>